<proteinExistence type="predicted"/>
<protein>
    <submittedName>
        <fullName evidence="2">Uncharacterized protein</fullName>
    </submittedName>
</protein>
<dbReference type="EMBL" id="GDHC01013786">
    <property type="protein sequence ID" value="JAQ04843.1"/>
    <property type="molecule type" value="Transcribed_RNA"/>
</dbReference>
<dbReference type="AlphaFoldDB" id="A0A146L8X4"/>
<sequence>MKHWKKKPITNKRQQIKRWKNSSTAAHQPTPPASTIFFVSYKTYLTTDETWLREAPLYQGVSGPIKRAAAPNKICIHINAVSNVDGRLSGANERTSERTIGFVFKQRKPNGSVQPRRPARTRRSFATFVEV</sequence>
<name>A0A146L8X4_LYGHE</name>
<organism evidence="2">
    <name type="scientific">Lygus hesperus</name>
    <name type="common">Western plant bug</name>
    <dbReference type="NCBI Taxonomy" id="30085"/>
    <lineage>
        <taxon>Eukaryota</taxon>
        <taxon>Metazoa</taxon>
        <taxon>Ecdysozoa</taxon>
        <taxon>Arthropoda</taxon>
        <taxon>Hexapoda</taxon>
        <taxon>Insecta</taxon>
        <taxon>Pterygota</taxon>
        <taxon>Neoptera</taxon>
        <taxon>Paraneoptera</taxon>
        <taxon>Hemiptera</taxon>
        <taxon>Heteroptera</taxon>
        <taxon>Panheteroptera</taxon>
        <taxon>Cimicomorpha</taxon>
        <taxon>Miridae</taxon>
        <taxon>Mirini</taxon>
        <taxon>Lygus</taxon>
    </lineage>
</organism>
<reference evidence="2" key="1">
    <citation type="journal article" date="2016" name="Gigascience">
        <title>De novo construction of an expanded transcriptome assembly for the western tarnished plant bug, Lygus hesperus.</title>
        <authorList>
            <person name="Tassone E.E."/>
            <person name="Geib S.M."/>
            <person name="Hall B."/>
            <person name="Fabrick J.A."/>
            <person name="Brent C.S."/>
            <person name="Hull J.J."/>
        </authorList>
    </citation>
    <scope>NUCLEOTIDE SEQUENCE</scope>
</reference>
<evidence type="ECO:0000313" key="2">
    <source>
        <dbReference type="EMBL" id="JAQ04843.1"/>
    </source>
</evidence>
<feature type="region of interest" description="Disordered" evidence="1">
    <location>
        <begin position="1"/>
        <end position="32"/>
    </location>
</feature>
<feature type="compositionally biased region" description="Basic residues" evidence="1">
    <location>
        <begin position="1"/>
        <end position="20"/>
    </location>
</feature>
<gene>
    <name evidence="2" type="ORF">g.46034</name>
</gene>
<evidence type="ECO:0000256" key="1">
    <source>
        <dbReference type="SAM" id="MobiDB-lite"/>
    </source>
</evidence>
<accession>A0A146L8X4</accession>